<gene>
    <name evidence="2" type="ORF">CLV32_1237</name>
</gene>
<reference evidence="2 3" key="1">
    <citation type="submission" date="2019-03" db="EMBL/GenBank/DDBJ databases">
        <title>Genomic Encyclopedia of Archaeal and Bacterial Type Strains, Phase II (KMG-II): from individual species to whole genera.</title>
        <authorList>
            <person name="Goeker M."/>
        </authorList>
    </citation>
    <scope>NUCLEOTIDE SEQUENCE [LARGE SCALE GENOMIC DNA]</scope>
    <source>
        <strain evidence="2 3">DSM 19034</strain>
    </source>
</reference>
<dbReference type="Pfam" id="PF00089">
    <property type="entry name" value="Trypsin"/>
    <property type="match status" value="1"/>
</dbReference>
<name>A0A4R6IRA5_9SPHI</name>
<comment type="caution">
    <text evidence="2">The sequence shown here is derived from an EMBL/GenBank/DDBJ whole genome shotgun (WGS) entry which is preliminary data.</text>
</comment>
<accession>A0A4R6IRA5</accession>
<evidence type="ECO:0000313" key="2">
    <source>
        <dbReference type="EMBL" id="TDO24942.1"/>
    </source>
</evidence>
<dbReference type="Proteomes" id="UP000295499">
    <property type="component" value="Unassembled WGS sequence"/>
</dbReference>
<dbReference type="InterPro" id="IPR051333">
    <property type="entry name" value="CLIP_Serine_Protease"/>
</dbReference>
<dbReference type="InterPro" id="IPR009003">
    <property type="entry name" value="Peptidase_S1_PA"/>
</dbReference>
<evidence type="ECO:0000259" key="1">
    <source>
        <dbReference type="PROSITE" id="PS50240"/>
    </source>
</evidence>
<dbReference type="EMBL" id="SNWM01000001">
    <property type="protein sequence ID" value="TDO24942.1"/>
    <property type="molecule type" value="Genomic_DNA"/>
</dbReference>
<organism evidence="2 3">
    <name type="scientific">Pedobacter duraquae</name>
    <dbReference type="NCBI Taxonomy" id="425511"/>
    <lineage>
        <taxon>Bacteria</taxon>
        <taxon>Pseudomonadati</taxon>
        <taxon>Bacteroidota</taxon>
        <taxon>Sphingobacteriia</taxon>
        <taxon>Sphingobacteriales</taxon>
        <taxon>Sphingobacteriaceae</taxon>
        <taxon>Pedobacter</taxon>
    </lineage>
</organism>
<dbReference type="Gene3D" id="2.40.10.10">
    <property type="entry name" value="Trypsin-like serine proteases"/>
    <property type="match status" value="1"/>
</dbReference>
<dbReference type="PROSITE" id="PS50240">
    <property type="entry name" value="TRYPSIN_DOM"/>
    <property type="match status" value="1"/>
</dbReference>
<keyword evidence="3" id="KW-1185">Reference proteome</keyword>
<dbReference type="GO" id="GO:0006508">
    <property type="term" value="P:proteolysis"/>
    <property type="evidence" value="ECO:0007669"/>
    <property type="project" value="InterPro"/>
</dbReference>
<dbReference type="GO" id="GO:0004252">
    <property type="term" value="F:serine-type endopeptidase activity"/>
    <property type="evidence" value="ECO:0007669"/>
    <property type="project" value="InterPro"/>
</dbReference>
<dbReference type="PANTHER" id="PTHR24260:SF136">
    <property type="entry name" value="GH08193P-RELATED"/>
    <property type="match status" value="1"/>
</dbReference>
<dbReference type="PANTHER" id="PTHR24260">
    <property type="match status" value="1"/>
</dbReference>
<dbReference type="InterPro" id="IPR001254">
    <property type="entry name" value="Trypsin_dom"/>
</dbReference>
<dbReference type="AlphaFoldDB" id="A0A4R6IRA5"/>
<protein>
    <submittedName>
        <fullName evidence="2">Trypsin</fullName>
    </submittedName>
</protein>
<sequence>MKHSKLVPLSALVFLLLFAGIMRDDVAESKYTALANQKQFDCVGQVLIGGKPAGSCVLISNRFVLSAAHVFMRYQTRQDTLLVGGQKVAVNIPTSASPVDATKCAFIFIGKSYTGKALHFFPGYSMKDNKSDLVLIDLENTVNSVVPATLNMTFDEKGTTGVGVGFGASGFGMQVKTVRSKNQKIAGENSIDSLGGKLMNELSTTLICDFDSKARPELNRIGSAEPLGLEYSSTGGDSGGGMFRKKNGQWELIGICHNTEAGMDTFITNGYYGLLMEWMRISVFRNWIKSVTT</sequence>
<dbReference type="InterPro" id="IPR043504">
    <property type="entry name" value="Peptidase_S1_PA_chymotrypsin"/>
</dbReference>
<evidence type="ECO:0000313" key="3">
    <source>
        <dbReference type="Proteomes" id="UP000295499"/>
    </source>
</evidence>
<dbReference type="SUPFAM" id="SSF50494">
    <property type="entry name" value="Trypsin-like serine proteases"/>
    <property type="match status" value="1"/>
</dbReference>
<dbReference type="OrthoDB" id="9813836at2"/>
<proteinExistence type="predicted"/>
<feature type="domain" description="Peptidase S1" evidence="1">
    <location>
        <begin position="17"/>
        <end position="293"/>
    </location>
</feature>
<dbReference type="RefSeq" id="WP_133553356.1">
    <property type="nucleotide sequence ID" value="NZ_SNWM01000001.1"/>
</dbReference>